<sequence length="1831" mass="196606">MPSSSSSGSSASARRHSLTKTNPPPAPAPSLSSASTLHEDTAAAAAGACAIKVVVRVRPLNEREILAHSPVVVNVTRSSVQVINPILFSDPSFLDAISTPTRRATVGDVPMSLSSAALTAATAAGESRTFHFDRCFGVDNAAVNEGEPFAHAYDIDFLSQRPNQELVFEEVGQDIIPSALQGFNCTVLAYGQTGSGKTHTMVGEKTTKGKGIIPRVCEALFAGIDARRAKENDLAESVEAATVTALAEGKPLPSTTLKKTVYTVQMSYCEIYKEKVYDLLDATSTVSLTPTGSFSTSAASLLSGPESPSHHSQAPTRGKILRVREHPVTGPFVADLSSRLVASYDEIAEEMIAGDKLRTVAATRMNPVSSRSHAVFTLTITQTAIDGATQIPSVKTSKICLIDLAGSERANVSGTSGDRLKEGAMINKSLTTLGRVIAALSTRSTNERVPYRDSTLTWLLKESLGGNAKTTMLAMVSPAADSYDETMSTLRYAESAKKVLNRAVINEDPNARIIRLLRDEVQQLKSQLAQREREAFYLAENLRDDTALPADAQDRESFYRELQAEQQASRRELEELQRRLQEDAARRKTSARVARLHPQFPSLVNVTSASEWQADVPIVFCLGDVGVSVVGRREDPVPVTELPSPARRPAEPASSPRRLSRTPSWAGGLLRRRKSSTTEDCAGAASPRKDKLSKRASGSLDAVEEITSVLALPAASHGGGDDDDDGVLPRHAVITVGRRQPSPSADGEATDAKSETEDDDYMVYVQPVDATSAVSLNGHAIPSDALTRVDHGDELAFGRLNRHRFRLHIPQIAVKKAMLARLEAATNSTEDAPATDATRCAEWVDEANALSMQWRLGFQFSLQAADATHSRVSTRSALPEQASQHSEATEPTNQSRDAEAAQHVPAESDGAVVEDEKAPEAVVCVTRRGADDSDRYLMLRWRPSQLEQALVVLRQLAATLDMSGAVEQQDERDDKLSAARDPLPIEDEEDASDDDEEHESRRSTTTHTRAVPASMSMDAFNSTTAETLGPSGGLHTSSSPGPAAVLASGGGAAMDDVEPLPPAVSVRLLGHARVHLGGLSGAGPEALRRGDLQLPLAVYDAAGRHVGHVHCRLEPGPDSPSTRRRRLSTALKTEGGKAPAALRVAVVLDRVELLAAAPLFDQVSLTLRRWRRSVSLGTGASTGATATPSNNASSAAVSAEDSMGGNAAPQPGESTPKVSMLSTARGVYPLNSYAFHTTALTLDDSEDGVAIEVWGYNEDAPGRSERLELFVSVDVDERDGDGMFRPAAVKTDGSLRLHVNQPRRLNVRVTQADHAPFVLQDIALVELGPRVSTGSAANLSVSDGKATQWLLVGLPSTAGTDASAPSSRAIATSELEELPIFQPWQHLHPRAECDVDAAGRSLQVSLRWEPHAETADTDDARSVLRVALAVTTSLSTEPIVVSKCVVTKLSALTVTSAQRLVREWESSRTAWWARDPFSRAYRLGTWYSVECLASLASSTAPAMPVDVAPEMEVTTDGSEMTEKLVPRAAASALRRHIIGLRRLELALAMERLRQQVMVRYLATRISDEYPLTLELAQECLNVAVFGEQVRDGDPPQPTVIRVLQVDAGLFALRHKSNKELFIALESGDTLDLHEAPTETTESADHTVYFVSEPTQLASVRAEDRVGDMCGYLLFSTAVQLDETAVIAPLPAAATPSGAFLSRARQTLTSKLSWERRWLVLKRPFLYAYKSFARKEQVGVLDISRSQLVVHSNNSGSSGGTSPSGAPLSFQLLSLVGSKCVVWSLQASTPSELRAWLVALDPLKIEARQAVLPSDSDGRAIEPADDAVALTA</sequence>
<dbReference type="PROSITE" id="PS50003">
    <property type="entry name" value="PH_DOMAIN"/>
    <property type="match status" value="1"/>
</dbReference>
<feature type="binding site" evidence="3">
    <location>
        <begin position="191"/>
        <end position="198"/>
    </location>
    <ligand>
        <name>ATP</name>
        <dbReference type="ChEBI" id="CHEBI:30616"/>
    </ligand>
</feature>
<evidence type="ECO:0000256" key="4">
    <source>
        <dbReference type="SAM" id="Coils"/>
    </source>
</evidence>
<dbReference type="PROSITE" id="PS50067">
    <property type="entry name" value="KINESIN_MOTOR_2"/>
    <property type="match status" value="1"/>
</dbReference>
<feature type="domain" description="Kinesin motor" evidence="7">
    <location>
        <begin position="50"/>
        <end position="499"/>
    </location>
</feature>
<feature type="region of interest" description="Disordered" evidence="5">
    <location>
        <begin position="1"/>
        <end position="35"/>
    </location>
</feature>
<evidence type="ECO:0000259" key="7">
    <source>
        <dbReference type="PROSITE" id="PS50067"/>
    </source>
</evidence>
<feature type="coiled-coil region" evidence="4">
    <location>
        <begin position="559"/>
        <end position="586"/>
    </location>
</feature>
<organism evidence="8 9">
    <name type="scientific">Pythium insidiosum</name>
    <name type="common">Pythiosis disease agent</name>
    <dbReference type="NCBI Taxonomy" id="114742"/>
    <lineage>
        <taxon>Eukaryota</taxon>
        <taxon>Sar</taxon>
        <taxon>Stramenopiles</taxon>
        <taxon>Oomycota</taxon>
        <taxon>Peronosporomycetes</taxon>
        <taxon>Pythiales</taxon>
        <taxon>Pythiaceae</taxon>
        <taxon>Pythium</taxon>
    </lineage>
</organism>
<proteinExistence type="inferred from homology"/>
<dbReference type="SMART" id="SM00129">
    <property type="entry name" value="KISc"/>
    <property type="match status" value="1"/>
</dbReference>
<feature type="compositionally biased region" description="Low complexity" evidence="5">
    <location>
        <begin position="1"/>
        <end position="12"/>
    </location>
</feature>
<evidence type="ECO:0008006" key="10">
    <source>
        <dbReference type="Google" id="ProtNLM"/>
    </source>
</evidence>
<dbReference type="GO" id="GO:0008017">
    <property type="term" value="F:microtubule binding"/>
    <property type="evidence" value="ECO:0007669"/>
    <property type="project" value="InterPro"/>
</dbReference>
<feature type="region of interest" description="Disordered" evidence="5">
    <location>
        <begin position="297"/>
        <end position="316"/>
    </location>
</feature>
<evidence type="ECO:0000256" key="3">
    <source>
        <dbReference type="PROSITE-ProRule" id="PRU00283"/>
    </source>
</evidence>
<feature type="compositionally biased region" description="Polar residues" evidence="5">
    <location>
        <begin position="871"/>
        <end position="895"/>
    </location>
</feature>
<dbReference type="InterPro" id="IPR036961">
    <property type="entry name" value="Kinesin_motor_dom_sf"/>
</dbReference>
<dbReference type="SMART" id="SM00233">
    <property type="entry name" value="PH"/>
    <property type="match status" value="1"/>
</dbReference>
<evidence type="ECO:0000256" key="2">
    <source>
        <dbReference type="ARBA" id="ARBA00022840"/>
    </source>
</evidence>
<dbReference type="PRINTS" id="PR00380">
    <property type="entry name" value="KINESINHEAVY"/>
</dbReference>
<accession>A0AAD5QD78</accession>
<dbReference type="InterPro" id="IPR011993">
    <property type="entry name" value="PH-like_dom_sf"/>
</dbReference>
<feature type="region of interest" description="Disordered" evidence="5">
    <location>
        <begin position="1178"/>
        <end position="1218"/>
    </location>
</feature>
<evidence type="ECO:0000256" key="1">
    <source>
        <dbReference type="ARBA" id="ARBA00022741"/>
    </source>
</evidence>
<dbReference type="GO" id="GO:0003777">
    <property type="term" value="F:microtubule motor activity"/>
    <property type="evidence" value="ECO:0007669"/>
    <property type="project" value="InterPro"/>
</dbReference>
<dbReference type="SUPFAM" id="SSF50729">
    <property type="entry name" value="PH domain-like"/>
    <property type="match status" value="1"/>
</dbReference>
<dbReference type="InterPro" id="IPR001752">
    <property type="entry name" value="Kinesin_motor_dom"/>
</dbReference>
<comment type="similarity">
    <text evidence="3">Belongs to the TRAFAC class myosin-kinesin ATPase superfamily. Kinesin family.</text>
</comment>
<feature type="region of interest" description="Disordered" evidence="5">
    <location>
        <begin position="964"/>
        <end position="1052"/>
    </location>
</feature>
<feature type="compositionally biased region" description="Low complexity" evidence="5">
    <location>
        <begin position="1178"/>
        <end position="1199"/>
    </location>
</feature>
<dbReference type="InterPro" id="IPR019821">
    <property type="entry name" value="Kinesin_motor_CS"/>
</dbReference>
<dbReference type="GO" id="GO:0005524">
    <property type="term" value="F:ATP binding"/>
    <property type="evidence" value="ECO:0007669"/>
    <property type="project" value="UniProtKB-UniRule"/>
</dbReference>
<reference evidence="8" key="1">
    <citation type="submission" date="2021-12" db="EMBL/GenBank/DDBJ databases">
        <title>Prjna785345.</title>
        <authorList>
            <person name="Rujirawat T."/>
            <person name="Krajaejun T."/>
        </authorList>
    </citation>
    <scope>NUCLEOTIDE SEQUENCE</scope>
    <source>
        <strain evidence="8">Pi057C3</strain>
    </source>
</reference>
<feature type="region of interest" description="Disordered" evidence="5">
    <location>
        <begin position="871"/>
        <end position="917"/>
    </location>
</feature>
<keyword evidence="2 3" id="KW-0067">ATP-binding</keyword>
<dbReference type="EMBL" id="JAKCXM010000036">
    <property type="protein sequence ID" value="KAJ0406112.1"/>
    <property type="molecule type" value="Genomic_DNA"/>
</dbReference>
<feature type="region of interest" description="Disordered" evidence="5">
    <location>
        <begin position="1113"/>
        <end position="1132"/>
    </location>
</feature>
<dbReference type="Pfam" id="PF00169">
    <property type="entry name" value="PH"/>
    <property type="match status" value="1"/>
</dbReference>
<dbReference type="InterPro" id="IPR027417">
    <property type="entry name" value="P-loop_NTPase"/>
</dbReference>
<dbReference type="Pfam" id="PF00225">
    <property type="entry name" value="Kinesin"/>
    <property type="match status" value="1"/>
</dbReference>
<keyword evidence="3" id="KW-0505">Motor protein</keyword>
<dbReference type="PANTHER" id="PTHR47117">
    <property type="entry name" value="STAR-RELATED LIPID TRANSFER PROTEIN 9"/>
    <property type="match status" value="1"/>
</dbReference>
<dbReference type="GO" id="GO:0007018">
    <property type="term" value="P:microtubule-based movement"/>
    <property type="evidence" value="ECO:0007669"/>
    <property type="project" value="InterPro"/>
</dbReference>
<dbReference type="InterPro" id="IPR001849">
    <property type="entry name" value="PH_domain"/>
</dbReference>
<name>A0AAD5QD78_PYTIN</name>
<dbReference type="Proteomes" id="UP001209570">
    <property type="component" value="Unassembled WGS sequence"/>
</dbReference>
<keyword evidence="4" id="KW-0175">Coiled coil</keyword>
<feature type="compositionally biased region" description="Low complexity" evidence="5">
    <location>
        <begin position="641"/>
        <end position="657"/>
    </location>
</feature>
<feature type="region of interest" description="Disordered" evidence="5">
    <location>
        <begin position="636"/>
        <end position="697"/>
    </location>
</feature>
<dbReference type="Gene3D" id="2.30.29.30">
    <property type="entry name" value="Pleckstrin-homology domain (PH domain)/Phosphotyrosine-binding domain (PTB)"/>
    <property type="match status" value="1"/>
</dbReference>
<dbReference type="SUPFAM" id="SSF52540">
    <property type="entry name" value="P-loop containing nucleoside triphosphate hydrolases"/>
    <property type="match status" value="1"/>
</dbReference>
<feature type="compositionally biased region" description="Acidic residues" evidence="5">
    <location>
        <begin position="984"/>
        <end position="997"/>
    </location>
</feature>
<protein>
    <recommendedName>
        <fullName evidence="10">Kinesin-like protein</fullName>
    </recommendedName>
</protein>
<keyword evidence="1 3" id="KW-0547">Nucleotide-binding</keyword>
<feature type="domain" description="PH" evidence="6">
    <location>
        <begin position="1692"/>
        <end position="1804"/>
    </location>
</feature>
<evidence type="ECO:0000313" key="8">
    <source>
        <dbReference type="EMBL" id="KAJ0406112.1"/>
    </source>
</evidence>
<keyword evidence="9" id="KW-1185">Reference proteome</keyword>
<dbReference type="Gene3D" id="3.40.850.10">
    <property type="entry name" value="Kinesin motor domain"/>
    <property type="match status" value="1"/>
</dbReference>
<dbReference type="PROSITE" id="PS00411">
    <property type="entry name" value="KINESIN_MOTOR_1"/>
    <property type="match status" value="1"/>
</dbReference>
<evidence type="ECO:0000313" key="9">
    <source>
        <dbReference type="Proteomes" id="UP001209570"/>
    </source>
</evidence>
<evidence type="ECO:0000256" key="5">
    <source>
        <dbReference type="SAM" id="MobiDB-lite"/>
    </source>
</evidence>
<comment type="caution">
    <text evidence="8">The sequence shown here is derived from an EMBL/GenBank/DDBJ whole genome shotgun (WGS) entry which is preliminary data.</text>
</comment>
<feature type="region of interest" description="Disordered" evidence="5">
    <location>
        <begin position="734"/>
        <end position="757"/>
    </location>
</feature>
<gene>
    <name evidence="8" type="ORF">P43SY_008363</name>
</gene>
<evidence type="ECO:0000259" key="6">
    <source>
        <dbReference type="PROSITE" id="PS50003"/>
    </source>
</evidence>